<keyword evidence="2 3" id="KW-0064">Aspartyl protease</keyword>
<gene>
    <name evidence="7" type="ORF">LCOR_10877.1</name>
</gene>
<dbReference type="InterPro" id="IPR033121">
    <property type="entry name" value="PEPTIDASE_A1"/>
</dbReference>
<comment type="caution">
    <text evidence="7">The sequence shown here is derived from an EMBL/GenBank/DDBJ whole genome shotgun (WGS) entry which is preliminary data.</text>
</comment>
<comment type="similarity">
    <text evidence="1 3">Belongs to the peptidase A1 family.</text>
</comment>
<dbReference type="GO" id="GO:0006508">
    <property type="term" value="P:proteolysis"/>
    <property type="evidence" value="ECO:0007669"/>
    <property type="project" value="UniProtKB-KW"/>
</dbReference>
<keyword evidence="3" id="KW-0378">Hydrolase</keyword>
<evidence type="ECO:0000259" key="6">
    <source>
        <dbReference type="PROSITE" id="PS51767"/>
    </source>
</evidence>
<evidence type="ECO:0000313" key="8">
    <source>
        <dbReference type="Proteomes" id="UP000027586"/>
    </source>
</evidence>
<keyword evidence="3" id="KW-0645">Protease</keyword>
<feature type="signal peptide" evidence="5">
    <location>
        <begin position="1"/>
        <end position="23"/>
    </location>
</feature>
<dbReference type="InterPro" id="IPR034164">
    <property type="entry name" value="Pepsin-like_dom"/>
</dbReference>
<protein>
    <submittedName>
        <fullName evidence="7">Pepsinogen 2</fullName>
    </submittedName>
</protein>
<dbReference type="InterPro" id="IPR001969">
    <property type="entry name" value="Aspartic_peptidase_AS"/>
</dbReference>
<evidence type="ECO:0000256" key="4">
    <source>
        <dbReference type="SAM" id="MobiDB-lite"/>
    </source>
</evidence>
<dbReference type="STRING" id="1263082.A0A068SCU4"/>
<dbReference type="SUPFAM" id="SSF50630">
    <property type="entry name" value="Acid proteases"/>
    <property type="match status" value="1"/>
</dbReference>
<dbReference type="PANTHER" id="PTHR47966:SF51">
    <property type="entry name" value="BETA-SITE APP-CLEAVING ENZYME, ISOFORM A-RELATED"/>
    <property type="match status" value="1"/>
</dbReference>
<evidence type="ECO:0000256" key="1">
    <source>
        <dbReference type="ARBA" id="ARBA00007447"/>
    </source>
</evidence>
<sequence length="418" mass="45762">MMHKGVFILLASCLITLPGQAQALQRIPLHRRNNDGGGLKTEPMTFDDGSLVGTVKIGSPAQEFSVLFDTGSSLSWVPSTKCHSTECRSLGHTPYDAEDSSTAFDLNQKESIRYSDDSCIDVELYTETISVAGLTVENQLFGAAYSVKNIGDDKYIGYLGLGGFSEDGSTNFNGSTSKDIQKRAFVNSNGFAQNAFQTGYGGNSQQFGMVTYNNNGFYGKKRWNKPDGEFIFGGVDHDLYDGKIAYMPLPTCDYGDSPYWKTRMNCVKLGHLADIKLAHKSLASFGTNNNYISGPSSQVELLHKAMGAKQSGGSYQIKCCEADKLPDLTFTFDNYQVSLPASAWTSPVDGADRDDEEAMCKTSIRGNNNEKEWVLGGAFLNNFYHIYDQGNKRVGLATPKDSNSKAKIIKTGSRKNRD</sequence>
<dbReference type="InterPro" id="IPR001461">
    <property type="entry name" value="Aspartic_peptidase_A1"/>
</dbReference>
<dbReference type="VEuPathDB" id="FungiDB:LCOR_10877.1"/>
<organism evidence="7 8">
    <name type="scientific">Lichtheimia corymbifera JMRC:FSU:9682</name>
    <dbReference type="NCBI Taxonomy" id="1263082"/>
    <lineage>
        <taxon>Eukaryota</taxon>
        <taxon>Fungi</taxon>
        <taxon>Fungi incertae sedis</taxon>
        <taxon>Mucoromycota</taxon>
        <taxon>Mucoromycotina</taxon>
        <taxon>Mucoromycetes</taxon>
        <taxon>Mucorales</taxon>
        <taxon>Lichtheimiaceae</taxon>
        <taxon>Lichtheimia</taxon>
    </lineage>
</organism>
<dbReference type="Pfam" id="PF00026">
    <property type="entry name" value="Asp"/>
    <property type="match status" value="1"/>
</dbReference>
<dbReference type="EMBL" id="CBTN010000083">
    <property type="protein sequence ID" value="CDH60084.1"/>
    <property type="molecule type" value="Genomic_DNA"/>
</dbReference>
<feature type="chain" id="PRO_5001655754" evidence="5">
    <location>
        <begin position="24"/>
        <end position="418"/>
    </location>
</feature>
<accession>A0A068SCU4</accession>
<dbReference type="GO" id="GO:0004190">
    <property type="term" value="F:aspartic-type endopeptidase activity"/>
    <property type="evidence" value="ECO:0007669"/>
    <property type="project" value="UniProtKB-KW"/>
</dbReference>
<dbReference type="Gene3D" id="2.40.70.10">
    <property type="entry name" value="Acid Proteases"/>
    <property type="match status" value="2"/>
</dbReference>
<dbReference type="AlphaFoldDB" id="A0A068SCU4"/>
<dbReference type="Proteomes" id="UP000027586">
    <property type="component" value="Unassembled WGS sequence"/>
</dbReference>
<dbReference type="OrthoDB" id="15189at2759"/>
<evidence type="ECO:0000256" key="3">
    <source>
        <dbReference type="RuleBase" id="RU000454"/>
    </source>
</evidence>
<dbReference type="PRINTS" id="PR00792">
    <property type="entry name" value="PEPSIN"/>
</dbReference>
<dbReference type="PROSITE" id="PS51767">
    <property type="entry name" value="PEPTIDASE_A1"/>
    <property type="match status" value="1"/>
</dbReference>
<dbReference type="InterPro" id="IPR021109">
    <property type="entry name" value="Peptidase_aspartic_dom_sf"/>
</dbReference>
<keyword evidence="8" id="KW-1185">Reference proteome</keyword>
<dbReference type="PANTHER" id="PTHR47966">
    <property type="entry name" value="BETA-SITE APP-CLEAVING ENZYME, ISOFORM A-RELATED"/>
    <property type="match status" value="1"/>
</dbReference>
<evidence type="ECO:0000313" key="7">
    <source>
        <dbReference type="EMBL" id="CDH60084.1"/>
    </source>
</evidence>
<dbReference type="CDD" id="cd05471">
    <property type="entry name" value="pepsin_like"/>
    <property type="match status" value="1"/>
</dbReference>
<keyword evidence="5" id="KW-0732">Signal</keyword>
<evidence type="ECO:0000256" key="2">
    <source>
        <dbReference type="ARBA" id="ARBA00022750"/>
    </source>
</evidence>
<dbReference type="PROSITE" id="PS00141">
    <property type="entry name" value="ASP_PROTEASE"/>
    <property type="match status" value="1"/>
</dbReference>
<feature type="domain" description="Peptidase A1" evidence="6">
    <location>
        <begin position="51"/>
        <end position="397"/>
    </location>
</feature>
<name>A0A068SCU4_9FUNG</name>
<reference evidence="7" key="1">
    <citation type="submission" date="2013-08" db="EMBL/GenBank/DDBJ databases">
        <title>Gene expansion shapes genome architecture in the human pathogen Lichtheimia corymbifera: an evolutionary genomics analysis in the ancient terrestrial Mucorales (Mucoromycotina).</title>
        <authorList>
            <person name="Schwartze V.U."/>
            <person name="Winter S."/>
            <person name="Shelest E."/>
            <person name="Marcet-Houben M."/>
            <person name="Horn F."/>
            <person name="Wehner S."/>
            <person name="Hoffmann K."/>
            <person name="Riege K."/>
            <person name="Sammeth M."/>
            <person name="Nowrousian M."/>
            <person name="Valiante V."/>
            <person name="Linde J."/>
            <person name="Jacobsen I.D."/>
            <person name="Marz M."/>
            <person name="Brakhage A.A."/>
            <person name="Gabaldon T."/>
            <person name="Bocker S."/>
            <person name="Voigt K."/>
        </authorList>
    </citation>
    <scope>NUCLEOTIDE SEQUENCE [LARGE SCALE GENOMIC DNA]</scope>
    <source>
        <strain evidence="7">FSU 9682</strain>
    </source>
</reference>
<proteinExistence type="inferred from homology"/>
<evidence type="ECO:0000256" key="5">
    <source>
        <dbReference type="SAM" id="SignalP"/>
    </source>
</evidence>
<feature type="region of interest" description="Disordered" evidence="4">
    <location>
        <begin position="397"/>
        <end position="418"/>
    </location>
</feature>